<dbReference type="Proteomes" id="UP000016569">
    <property type="component" value="Unassembled WGS sequence"/>
</dbReference>
<accession>A0A8E0KJF7</accession>
<gene>
    <name evidence="3" type="ORF">MBEBAB_0469</name>
</gene>
<evidence type="ECO:0000313" key="3">
    <source>
        <dbReference type="EMBL" id="GAD58219.1"/>
    </source>
</evidence>
<organism evidence="3 4">
    <name type="scientific">Brevundimonas abyssalis TAR-001</name>
    <dbReference type="NCBI Taxonomy" id="1391729"/>
    <lineage>
        <taxon>Bacteria</taxon>
        <taxon>Pseudomonadati</taxon>
        <taxon>Pseudomonadota</taxon>
        <taxon>Alphaproteobacteria</taxon>
        <taxon>Caulobacterales</taxon>
        <taxon>Caulobacteraceae</taxon>
        <taxon>Brevundimonas</taxon>
    </lineage>
</organism>
<evidence type="ECO:0008006" key="5">
    <source>
        <dbReference type="Google" id="ProtNLM"/>
    </source>
</evidence>
<proteinExistence type="predicted"/>
<dbReference type="RefSeq" id="WP_021696315.1">
    <property type="nucleotide sequence ID" value="NZ_BATC01000005.1"/>
</dbReference>
<feature type="compositionally biased region" description="Polar residues" evidence="1">
    <location>
        <begin position="26"/>
        <end position="38"/>
    </location>
</feature>
<feature type="signal peptide" evidence="2">
    <location>
        <begin position="1"/>
        <end position="15"/>
    </location>
</feature>
<evidence type="ECO:0000256" key="2">
    <source>
        <dbReference type="SAM" id="SignalP"/>
    </source>
</evidence>
<evidence type="ECO:0000313" key="4">
    <source>
        <dbReference type="Proteomes" id="UP000016569"/>
    </source>
</evidence>
<dbReference type="EMBL" id="BATC01000005">
    <property type="protein sequence ID" value="GAD58219.1"/>
    <property type="molecule type" value="Genomic_DNA"/>
</dbReference>
<comment type="caution">
    <text evidence="3">The sequence shown here is derived from an EMBL/GenBank/DDBJ whole genome shotgun (WGS) entry which is preliminary data.</text>
</comment>
<feature type="chain" id="PRO_5034297576" description="Tat pathway signal sequence domain protein" evidence="2">
    <location>
        <begin position="16"/>
        <end position="220"/>
    </location>
</feature>
<keyword evidence="2" id="KW-0732">Signal</keyword>
<name>A0A8E0KJF7_9CAUL</name>
<dbReference type="OrthoDB" id="7171960at2"/>
<keyword evidence="4" id="KW-1185">Reference proteome</keyword>
<sequence length="220" mass="24426">MRRIALPLLATTALAVTPVVGEAQTRPGQTRPGETSGQEETRPQNDAWNMPRLRLNEQVNAGPCPFVKILYDAARYVEMPFDQPSTANVGYTGEIQGVTANCSYRGDDPITVNMNILFELGRGPQATNDSRTYRYWIAVTDRNTAVLAKEYFDLPVNFRGQSETSVEEEIRGIVIPRAEETTSGSNFEILVGFEVTPEMAEFNRTGSRFRINAGTAQTQQ</sequence>
<dbReference type="AlphaFoldDB" id="A0A8E0KJF7"/>
<reference evidence="4" key="1">
    <citation type="journal article" date="2013" name="Genome Announc.">
        <title>Draft Genome Sequence of the Dimorphic Prosthecate Bacterium Brevundimonas abyssalis TAR-001T.</title>
        <authorList>
            <person name="Tsubouchi T."/>
            <person name="Nishi S."/>
            <person name="Usui K."/>
            <person name="Shimane Y."/>
            <person name="Takaki Y."/>
            <person name="Maruyama T."/>
            <person name="Hatada Y."/>
        </authorList>
    </citation>
    <scope>NUCLEOTIDE SEQUENCE [LARGE SCALE GENOMIC DNA]</scope>
    <source>
        <strain evidence="4">TAR-001</strain>
    </source>
</reference>
<feature type="region of interest" description="Disordered" evidence="1">
    <location>
        <begin position="20"/>
        <end position="49"/>
    </location>
</feature>
<evidence type="ECO:0000256" key="1">
    <source>
        <dbReference type="SAM" id="MobiDB-lite"/>
    </source>
</evidence>
<protein>
    <recommendedName>
        <fullName evidence="5">Tat pathway signal sequence domain protein</fullName>
    </recommendedName>
</protein>